<dbReference type="OrthoDB" id="185373at2759"/>
<evidence type="ECO:0000256" key="3">
    <source>
        <dbReference type="PROSITE-ProRule" id="PRU00708"/>
    </source>
</evidence>
<reference evidence="6 7" key="1">
    <citation type="submission" date="2019-06" db="EMBL/GenBank/DDBJ databases">
        <title>A chromosomal-level reference genome of Carpinus fangiana (Coryloideae, Betulaceae).</title>
        <authorList>
            <person name="Yang X."/>
            <person name="Wang Z."/>
            <person name="Zhang L."/>
            <person name="Hao G."/>
            <person name="Liu J."/>
            <person name="Yang Y."/>
        </authorList>
    </citation>
    <scope>NUCLEOTIDE SEQUENCE [LARGE SCALE GENOMIC DNA]</scope>
    <source>
        <strain evidence="6">Cfa_2016G</strain>
        <tissue evidence="6">Leaf</tissue>
    </source>
</reference>
<dbReference type="Proteomes" id="UP000327013">
    <property type="component" value="Unassembled WGS sequence"/>
</dbReference>
<dbReference type="InterPro" id="IPR011990">
    <property type="entry name" value="TPR-like_helical_dom_sf"/>
</dbReference>
<feature type="compositionally biased region" description="Basic and acidic residues" evidence="5">
    <location>
        <begin position="699"/>
        <end position="713"/>
    </location>
</feature>
<keyword evidence="2" id="KW-0677">Repeat</keyword>
<dbReference type="PROSITE" id="PS51375">
    <property type="entry name" value="PPR"/>
    <property type="match status" value="1"/>
</dbReference>
<organism evidence="6 7">
    <name type="scientific">Carpinus fangiana</name>
    <dbReference type="NCBI Taxonomy" id="176857"/>
    <lineage>
        <taxon>Eukaryota</taxon>
        <taxon>Viridiplantae</taxon>
        <taxon>Streptophyta</taxon>
        <taxon>Embryophyta</taxon>
        <taxon>Tracheophyta</taxon>
        <taxon>Spermatophyta</taxon>
        <taxon>Magnoliopsida</taxon>
        <taxon>eudicotyledons</taxon>
        <taxon>Gunneridae</taxon>
        <taxon>Pentapetalae</taxon>
        <taxon>rosids</taxon>
        <taxon>fabids</taxon>
        <taxon>Fagales</taxon>
        <taxon>Betulaceae</taxon>
        <taxon>Carpinus</taxon>
    </lineage>
</organism>
<evidence type="ECO:0000313" key="6">
    <source>
        <dbReference type="EMBL" id="KAB8364845.1"/>
    </source>
</evidence>
<feature type="coiled-coil region" evidence="4">
    <location>
        <begin position="539"/>
        <end position="573"/>
    </location>
</feature>
<feature type="region of interest" description="Disordered" evidence="5">
    <location>
        <begin position="692"/>
        <end position="713"/>
    </location>
</feature>
<comment type="similarity">
    <text evidence="1">Belongs to the PPR family. P subfamily.</text>
</comment>
<proteinExistence type="inferred from homology"/>
<dbReference type="InterPro" id="IPR002885">
    <property type="entry name" value="PPR_rpt"/>
</dbReference>
<evidence type="ECO:0000313" key="7">
    <source>
        <dbReference type="Proteomes" id="UP000327013"/>
    </source>
</evidence>
<protein>
    <submittedName>
        <fullName evidence="6">Uncharacterized protein</fullName>
    </submittedName>
</protein>
<feature type="region of interest" description="Disordered" evidence="5">
    <location>
        <begin position="1"/>
        <end position="34"/>
    </location>
</feature>
<dbReference type="NCBIfam" id="TIGR00756">
    <property type="entry name" value="PPR"/>
    <property type="match status" value="1"/>
</dbReference>
<dbReference type="AlphaFoldDB" id="A0A5N6KZN7"/>
<keyword evidence="4" id="KW-0175">Coiled coil</keyword>
<evidence type="ECO:0000256" key="4">
    <source>
        <dbReference type="SAM" id="Coils"/>
    </source>
</evidence>
<name>A0A5N6KZN7_9ROSI</name>
<gene>
    <name evidence="6" type="ORF">FH972_024708</name>
</gene>
<comment type="caution">
    <text evidence="6">The sequence shown here is derived from an EMBL/GenBank/DDBJ whole genome shotgun (WGS) entry which is preliminary data.</text>
</comment>
<evidence type="ECO:0000256" key="1">
    <source>
        <dbReference type="ARBA" id="ARBA00007626"/>
    </source>
</evidence>
<dbReference type="EMBL" id="VIBQ01000018">
    <property type="protein sequence ID" value="KAB8364845.1"/>
    <property type="molecule type" value="Genomic_DNA"/>
</dbReference>
<feature type="repeat" description="PPR" evidence="3">
    <location>
        <begin position="403"/>
        <end position="437"/>
    </location>
</feature>
<accession>A0A5N6KZN7</accession>
<dbReference type="Gene3D" id="1.25.40.10">
    <property type="entry name" value="Tetratricopeptide repeat domain"/>
    <property type="match status" value="1"/>
</dbReference>
<evidence type="ECO:0000256" key="2">
    <source>
        <dbReference type="ARBA" id="ARBA00022737"/>
    </source>
</evidence>
<keyword evidence="7" id="KW-1185">Reference proteome</keyword>
<dbReference type="PANTHER" id="PTHR47936">
    <property type="entry name" value="PPR_LONG DOMAIN-CONTAINING PROTEIN"/>
    <property type="match status" value="1"/>
</dbReference>
<sequence>MRSHWIRRPPPSRVCRRQSSLAAPAPRPRGPPTRSLQWKSLTTLFYSTVMATACAADAHIKQTRRHDWSEKIAQLEQELGKDLPLLIQEEATEAATHESEQWHRSVNRLNNGWIDGDQPADFKDIFRPLATDPNNVCLTAGYSPRSITVSPRSIYADQAYTVLDARPRASAWTPKKCLNVELTVAHMVTGLMVHLYDTPSRDGLGVGLENAREMKQYKDNLRALKRTLWTVRELKDPHDVEGMSAMRYPQYDSPSPGSRLWAQDLNNSLRKILKRHSRRKLTDEQAITRIAYNLMVSRQAPDNSTFTLLISYFSANKYHTTANIIVNALDSSNIQEDEMSVNAVLTHYTRSHDHKAFVKYAERMKGLRGGLTTTQPQVRVSPGNEYLRVSKSGGHVFRCVVEDQTIFNSLINGYLTFGDYTSAMDTYKKMTEKGFSAHPRILTKFIWFFGDGQMRRHRLKQSISMDHAWERGLATWNILKKLRDEHWLDDSIWPSAYKTMLMLCKSCGRQEDYDRIQQEGEAECALKDRRLQKSAGTWFDSTERQRRSVRRKLNEFENVLVRIDDDIRKATARVLASKLFLAGQPISKIREAFDLASAGPEFRAWWEERQPDDQQVALASSREITEELALPETASLPVALPAKLAKPGNPLVQHAVVEDIHPENDSHAGSTEPIRRPRRLFGVDSVEVEPRFPQSMPTHFEDRRWSDVERATA</sequence>
<dbReference type="PANTHER" id="PTHR47936:SF1">
    <property type="entry name" value="PENTATRICOPEPTIDE REPEAT-CONTAINING PROTEIN GUN1, CHLOROPLASTIC"/>
    <property type="match status" value="1"/>
</dbReference>
<evidence type="ECO:0000256" key="5">
    <source>
        <dbReference type="SAM" id="MobiDB-lite"/>
    </source>
</evidence>